<feature type="signal peptide" evidence="12">
    <location>
        <begin position="1"/>
        <end position="18"/>
    </location>
</feature>
<evidence type="ECO:0000256" key="4">
    <source>
        <dbReference type="ARBA" id="ARBA00022679"/>
    </source>
</evidence>
<proteinExistence type="predicted"/>
<dbReference type="InterPro" id="IPR036890">
    <property type="entry name" value="HATPase_C_sf"/>
</dbReference>
<name>A0A2S7T3W3_9FLAO</name>
<dbReference type="GO" id="GO:0005524">
    <property type="term" value="F:ATP binding"/>
    <property type="evidence" value="ECO:0007669"/>
    <property type="project" value="UniProtKB-KW"/>
</dbReference>
<dbReference type="Pfam" id="PF13374">
    <property type="entry name" value="TPR_10"/>
    <property type="match status" value="1"/>
</dbReference>
<evidence type="ECO:0000256" key="3">
    <source>
        <dbReference type="ARBA" id="ARBA00022553"/>
    </source>
</evidence>
<evidence type="ECO:0000256" key="11">
    <source>
        <dbReference type="SAM" id="Phobius"/>
    </source>
</evidence>
<feature type="transmembrane region" description="Helical" evidence="11">
    <location>
        <begin position="398"/>
        <end position="415"/>
    </location>
</feature>
<feature type="domain" description="Histidine kinase" evidence="13">
    <location>
        <begin position="454"/>
        <end position="637"/>
    </location>
</feature>
<evidence type="ECO:0000313" key="15">
    <source>
        <dbReference type="Proteomes" id="UP000239366"/>
    </source>
</evidence>
<dbReference type="Pfam" id="PF07730">
    <property type="entry name" value="HisKA_3"/>
    <property type="match status" value="1"/>
</dbReference>
<dbReference type="PANTHER" id="PTHR24421:SF10">
    <property type="entry name" value="NITRATE_NITRITE SENSOR PROTEIN NARQ"/>
    <property type="match status" value="1"/>
</dbReference>
<keyword evidence="12" id="KW-0732">Signal</keyword>
<dbReference type="GO" id="GO:0046983">
    <property type="term" value="F:protein dimerization activity"/>
    <property type="evidence" value="ECO:0007669"/>
    <property type="project" value="InterPro"/>
</dbReference>
<dbReference type="SUPFAM" id="SSF55874">
    <property type="entry name" value="ATPase domain of HSP90 chaperone/DNA topoisomerase II/histidine kinase"/>
    <property type="match status" value="1"/>
</dbReference>
<sequence length="639" mass="72984">MRILMRLFLFLMSSSLFAQTGSIIDSLKLELVKDQADTTRAMVLNDLAYYYLYQDTDTAVYYGHKAYDFAEEIGYHKVRANAKLYTGNAFLFSNRMDSAEVFYKQAFGIAKKHELKKSAIYSSLGMLYKNNGKLDRAVRIYYEGIIEDEKEGNEYGKFIKLNNLANVYSILENKQKSIELLLEAVEISENSENPNIRYASGTILNGVGAIYIELGQLEEGLTYFQRSLEANKANENKREIARNYQNIGATQSKLGNYTEALDYLKKAFSLREELADKKELTETYFELGNTYGKLKQNAQVKFHFDRALELGLELGDQALLSKIYQTRSNTYEELGESALALESYKLHTLYRDSILQEENLKNVSEIETKYETAKKDKELLAQNLEIEQANGRLQSRNAQLYFLLFSLVLLGYVFWQRQKRKNQEIDSLKKEHQIKTLESLIQGEEKERFRIARELHDGVNGDLSAIKFKLSALSDKENPAIGEAVAMIDDSCKQVRAISHNLVPPSLENFNLVEALEEYIENTNGIHQPEIDFQHLGEHPRLSKNAEINIFRIVQELVVNALKHAEAQQINVQLSCREEEIQLTVEDDGKGFDTSAQNKSGIGLSNIQSRVDYLQADKDVLSNQEGTSYTLSMNKNLLP</sequence>
<feature type="coiled-coil region" evidence="10">
    <location>
        <begin position="363"/>
        <end position="390"/>
    </location>
</feature>
<dbReference type="InterPro" id="IPR019734">
    <property type="entry name" value="TPR_rpt"/>
</dbReference>
<organism evidence="14 15">
    <name type="scientific">Aureicoccus marinus</name>
    <dbReference type="NCBI Taxonomy" id="754435"/>
    <lineage>
        <taxon>Bacteria</taxon>
        <taxon>Pseudomonadati</taxon>
        <taxon>Bacteroidota</taxon>
        <taxon>Flavobacteriia</taxon>
        <taxon>Flavobacteriales</taxon>
        <taxon>Flavobacteriaceae</taxon>
        <taxon>Aureicoccus</taxon>
    </lineage>
</organism>
<keyword evidence="11" id="KW-0472">Membrane</keyword>
<evidence type="ECO:0000256" key="1">
    <source>
        <dbReference type="ARBA" id="ARBA00000085"/>
    </source>
</evidence>
<keyword evidence="11" id="KW-0812">Transmembrane</keyword>
<dbReference type="Pfam" id="PF13424">
    <property type="entry name" value="TPR_12"/>
    <property type="match status" value="1"/>
</dbReference>
<evidence type="ECO:0000256" key="12">
    <source>
        <dbReference type="SAM" id="SignalP"/>
    </source>
</evidence>
<dbReference type="EMBL" id="MQVX01000001">
    <property type="protein sequence ID" value="PQJ14354.1"/>
    <property type="molecule type" value="Genomic_DNA"/>
</dbReference>
<dbReference type="InterPro" id="IPR011990">
    <property type="entry name" value="TPR-like_helical_dom_sf"/>
</dbReference>
<feature type="repeat" description="TPR" evidence="9">
    <location>
        <begin position="241"/>
        <end position="274"/>
    </location>
</feature>
<comment type="caution">
    <text evidence="14">The sequence shown here is derived from an EMBL/GenBank/DDBJ whole genome shotgun (WGS) entry which is preliminary data.</text>
</comment>
<evidence type="ECO:0000313" key="14">
    <source>
        <dbReference type="EMBL" id="PQJ14354.1"/>
    </source>
</evidence>
<evidence type="ECO:0000256" key="8">
    <source>
        <dbReference type="ARBA" id="ARBA00023012"/>
    </source>
</evidence>
<dbReference type="PROSITE" id="PS50109">
    <property type="entry name" value="HIS_KIN"/>
    <property type="match status" value="1"/>
</dbReference>
<keyword evidence="10" id="KW-0175">Coiled coil</keyword>
<dbReference type="InterPro" id="IPR005467">
    <property type="entry name" value="His_kinase_dom"/>
</dbReference>
<dbReference type="AlphaFoldDB" id="A0A2S7T3W3"/>
<dbReference type="EC" id="2.7.13.3" evidence="2"/>
<dbReference type="InterPro" id="IPR050482">
    <property type="entry name" value="Sensor_HK_TwoCompSys"/>
</dbReference>
<dbReference type="Pfam" id="PF13181">
    <property type="entry name" value="TPR_8"/>
    <property type="match status" value="1"/>
</dbReference>
<evidence type="ECO:0000256" key="6">
    <source>
        <dbReference type="ARBA" id="ARBA00022777"/>
    </source>
</evidence>
<dbReference type="OrthoDB" id="9778366at2"/>
<keyword evidence="8" id="KW-0902">Two-component regulatory system</keyword>
<accession>A0A2S7T3W3</accession>
<keyword evidence="3" id="KW-0597">Phosphoprotein</keyword>
<feature type="repeat" description="TPR" evidence="9">
    <location>
        <begin position="201"/>
        <end position="234"/>
    </location>
</feature>
<dbReference type="InterPro" id="IPR011712">
    <property type="entry name" value="Sig_transdc_His_kin_sub3_dim/P"/>
</dbReference>
<feature type="chain" id="PRO_5015752858" description="histidine kinase" evidence="12">
    <location>
        <begin position="19"/>
        <end position="639"/>
    </location>
</feature>
<evidence type="ECO:0000256" key="9">
    <source>
        <dbReference type="PROSITE-ProRule" id="PRU00339"/>
    </source>
</evidence>
<keyword evidence="7" id="KW-0067">ATP-binding</keyword>
<dbReference type="SMART" id="SM00387">
    <property type="entry name" value="HATPase_c"/>
    <property type="match status" value="1"/>
</dbReference>
<dbReference type="GO" id="GO:0000155">
    <property type="term" value="F:phosphorelay sensor kinase activity"/>
    <property type="evidence" value="ECO:0007669"/>
    <property type="project" value="InterPro"/>
</dbReference>
<dbReference type="CDD" id="cd16917">
    <property type="entry name" value="HATPase_UhpB-NarQ-NarX-like"/>
    <property type="match status" value="1"/>
</dbReference>
<keyword evidence="4" id="KW-0808">Transferase</keyword>
<keyword evidence="5" id="KW-0547">Nucleotide-binding</keyword>
<reference evidence="15" key="1">
    <citation type="submission" date="2016-11" db="EMBL/GenBank/DDBJ databases">
        <title>Trade-off between light-utilization and light-protection in marine flavobacteria.</title>
        <authorList>
            <person name="Kumagai Y."/>
            <person name="Yoshizawa S."/>
            <person name="Kogure K."/>
        </authorList>
    </citation>
    <scope>NUCLEOTIDE SEQUENCE [LARGE SCALE GENOMIC DNA]</scope>
    <source>
        <strain evidence="15">SG-18</strain>
    </source>
</reference>
<dbReference type="SMART" id="SM00028">
    <property type="entry name" value="TPR"/>
    <property type="match status" value="7"/>
</dbReference>
<dbReference type="PANTHER" id="PTHR24421">
    <property type="entry name" value="NITRATE/NITRITE SENSOR PROTEIN NARX-RELATED"/>
    <property type="match status" value="1"/>
</dbReference>
<dbReference type="SUPFAM" id="SSF48452">
    <property type="entry name" value="TPR-like"/>
    <property type="match status" value="3"/>
</dbReference>
<keyword evidence="11" id="KW-1133">Transmembrane helix</keyword>
<protein>
    <recommendedName>
        <fullName evidence="2">histidine kinase</fullName>
        <ecNumber evidence="2">2.7.13.3</ecNumber>
    </recommendedName>
</protein>
<dbReference type="Gene3D" id="1.20.5.1930">
    <property type="match status" value="1"/>
</dbReference>
<dbReference type="Proteomes" id="UP000239366">
    <property type="component" value="Unassembled WGS sequence"/>
</dbReference>
<keyword evidence="15" id="KW-1185">Reference proteome</keyword>
<gene>
    <name evidence="14" type="ORF">BST99_00070</name>
</gene>
<dbReference type="InterPro" id="IPR003594">
    <property type="entry name" value="HATPase_dom"/>
</dbReference>
<evidence type="ECO:0000256" key="5">
    <source>
        <dbReference type="ARBA" id="ARBA00022741"/>
    </source>
</evidence>
<evidence type="ECO:0000256" key="2">
    <source>
        <dbReference type="ARBA" id="ARBA00012438"/>
    </source>
</evidence>
<evidence type="ECO:0000256" key="10">
    <source>
        <dbReference type="SAM" id="Coils"/>
    </source>
</evidence>
<comment type="catalytic activity">
    <reaction evidence="1">
        <text>ATP + protein L-histidine = ADP + protein N-phospho-L-histidine.</text>
        <dbReference type="EC" id="2.7.13.3"/>
    </reaction>
</comment>
<keyword evidence="9" id="KW-0802">TPR repeat</keyword>
<dbReference type="PROSITE" id="PS50005">
    <property type="entry name" value="TPR"/>
    <property type="match status" value="3"/>
</dbReference>
<dbReference type="GO" id="GO:0016020">
    <property type="term" value="C:membrane"/>
    <property type="evidence" value="ECO:0007669"/>
    <property type="project" value="InterPro"/>
</dbReference>
<dbReference type="Gene3D" id="1.25.40.10">
    <property type="entry name" value="Tetratricopeptide repeat domain"/>
    <property type="match status" value="2"/>
</dbReference>
<keyword evidence="6" id="KW-0418">Kinase</keyword>
<evidence type="ECO:0000256" key="7">
    <source>
        <dbReference type="ARBA" id="ARBA00022840"/>
    </source>
</evidence>
<dbReference type="Gene3D" id="3.30.565.10">
    <property type="entry name" value="Histidine kinase-like ATPase, C-terminal domain"/>
    <property type="match status" value="1"/>
</dbReference>
<evidence type="ECO:0000259" key="13">
    <source>
        <dbReference type="PROSITE" id="PS50109"/>
    </source>
</evidence>
<feature type="repeat" description="TPR" evidence="9">
    <location>
        <begin position="118"/>
        <end position="151"/>
    </location>
</feature>
<dbReference type="Pfam" id="PF02518">
    <property type="entry name" value="HATPase_c"/>
    <property type="match status" value="1"/>
</dbReference>